<keyword evidence="3" id="KW-1185">Reference proteome</keyword>
<feature type="compositionally biased region" description="Basic and acidic residues" evidence="1">
    <location>
        <begin position="172"/>
        <end position="187"/>
    </location>
</feature>
<evidence type="ECO:0008006" key="4">
    <source>
        <dbReference type="Google" id="ProtNLM"/>
    </source>
</evidence>
<feature type="compositionally biased region" description="Basic residues" evidence="1">
    <location>
        <begin position="71"/>
        <end position="85"/>
    </location>
</feature>
<sequence>MSSHQKPNSDTTRPKQRHIKLNPVSAPGLKPVTPPPALSHLEYTPPAKREQPKTHVDKQENSFQALGNTSKSHHKQSSIQNRRKGEKAGELTLLSHADSRVSPSPPSIFPSPVPPSPTSPLSPPTETTQFAGRRRKTKQSSRFDLFSPEKQRDDEVENLYTDSGSFGGVSRPIREHHIQLPHSRDSRSPSPMSRRVQMTGNTLGSINSATTDSTDAIFGSGSERRRRSASRGSSLSLSSSQRKGATTATTNLTTSGNVCKKSTDKIDISYSPVCPLSPRKRQGPANDNTSNREPFQENYSFFLKGGPTEEKEDDDNNNNERVSRIFSPAPVRDIFSPMPSTSSCDTSCQDLLDSCVELKVSRGGLKEGKRGSNSGVVFPAIRVENVDDKTNRSGEPDFCSIGGENVADNSGAVISGRRSKSVTSSSTSSPSTSPSPTSTSPTEFLRYKPTRTKSTNTLLSAEASSVIDSWLSPTLSPTPPPSSTQTRHHPENARLNWRKCGSSSTSCLLSVPTPLVKRQTAEGRVIVGVPDALAVPGDGGAGRKGMMSRGWSRSESNLFVRTGRPVGGAGEGGMRTDEDFEEDLGEEGGRKGSVRARKSSRQLYPGTAADNVERDANKHVKTITHSTQPLLEHQNQELRKPLSPPTFVTPDKADVDFPSLTLRPVSGPRPPYRGSKTGGQ</sequence>
<evidence type="ECO:0000313" key="2">
    <source>
        <dbReference type="EMBL" id="GFO00273.1"/>
    </source>
</evidence>
<feature type="region of interest" description="Disordered" evidence="1">
    <location>
        <begin position="387"/>
        <end position="455"/>
    </location>
</feature>
<feature type="compositionally biased region" description="Basic and acidic residues" evidence="1">
    <location>
        <begin position="47"/>
        <end position="60"/>
    </location>
</feature>
<reference evidence="2 3" key="1">
    <citation type="journal article" date="2021" name="Elife">
        <title>Chloroplast acquisition without the gene transfer in kleptoplastic sea slugs, Plakobranchus ocellatus.</title>
        <authorList>
            <person name="Maeda T."/>
            <person name="Takahashi S."/>
            <person name="Yoshida T."/>
            <person name="Shimamura S."/>
            <person name="Takaki Y."/>
            <person name="Nagai Y."/>
            <person name="Toyoda A."/>
            <person name="Suzuki Y."/>
            <person name="Arimoto A."/>
            <person name="Ishii H."/>
            <person name="Satoh N."/>
            <person name="Nishiyama T."/>
            <person name="Hasebe M."/>
            <person name="Maruyama T."/>
            <person name="Minagawa J."/>
            <person name="Obokata J."/>
            <person name="Shigenobu S."/>
        </authorList>
    </citation>
    <scope>NUCLEOTIDE SEQUENCE [LARGE SCALE GENOMIC DNA]</scope>
</reference>
<evidence type="ECO:0000256" key="1">
    <source>
        <dbReference type="SAM" id="MobiDB-lite"/>
    </source>
</evidence>
<evidence type="ECO:0000313" key="3">
    <source>
        <dbReference type="Proteomes" id="UP000735302"/>
    </source>
</evidence>
<organism evidence="2 3">
    <name type="scientific">Plakobranchus ocellatus</name>
    <dbReference type="NCBI Taxonomy" id="259542"/>
    <lineage>
        <taxon>Eukaryota</taxon>
        <taxon>Metazoa</taxon>
        <taxon>Spiralia</taxon>
        <taxon>Lophotrochozoa</taxon>
        <taxon>Mollusca</taxon>
        <taxon>Gastropoda</taxon>
        <taxon>Heterobranchia</taxon>
        <taxon>Euthyneura</taxon>
        <taxon>Panpulmonata</taxon>
        <taxon>Sacoglossa</taxon>
        <taxon>Placobranchoidea</taxon>
        <taxon>Plakobranchidae</taxon>
        <taxon>Plakobranchus</taxon>
    </lineage>
</organism>
<proteinExistence type="predicted"/>
<feature type="compositionally biased region" description="Polar residues" evidence="1">
    <location>
        <begin position="1"/>
        <end position="11"/>
    </location>
</feature>
<feature type="compositionally biased region" description="Low complexity" evidence="1">
    <location>
        <begin position="230"/>
        <end position="254"/>
    </location>
</feature>
<feature type="region of interest" description="Disordered" evidence="1">
    <location>
        <begin position="470"/>
        <end position="490"/>
    </location>
</feature>
<dbReference type="AlphaFoldDB" id="A0AAV4A0L6"/>
<feature type="region of interest" description="Disordered" evidence="1">
    <location>
        <begin position="1"/>
        <end position="258"/>
    </location>
</feature>
<protein>
    <recommendedName>
        <fullName evidence="4">CARMIL C-terminal domain-containing protein</fullName>
    </recommendedName>
</protein>
<name>A0AAV4A0L6_9GAST</name>
<dbReference type="EMBL" id="BLXT01003068">
    <property type="protein sequence ID" value="GFO00273.1"/>
    <property type="molecule type" value="Genomic_DNA"/>
</dbReference>
<comment type="caution">
    <text evidence="2">The sequence shown here is derived from an EMBL/GenBank/DDBJ whole genome shotgun (WGS) entry which is preliminary data.</text>
</comment>
<feature type="compositionally biased region" description="Polar residues" evidence="1">
    <location>
        <begin position="61"/>
        <end position="70"/>
    </location>
</feature>
<accession>A0AAV4A0L6</accession>
<feature type="compositionally biased region" description="Polar residues" evidence="1">
    <location>
        <begin position="196"/>
        <end position="214"/>
    </location>
</feature>
<feature type="compositionally biased region" description="Low complexity" evidence="1">
    <location>
        <begin position="423"/>
        <end position="442"/>
    </location>
</feature>
<gene>
    <name evidence="2" type="ORF">PoB_002677800</name>
</gene>
<feature type="region of interest" description="Disordered" evidence="1">
    <location>
        <begin position="561"/>
        <end position="680"/>
    </location>
</feature>
<dbReference type="Proteomes" id="UP000735302">
    <property type="component" value="Unassembled WGS sequence"/>
</dbReference>
<feature type="region of interest" description="Disordered" evidence="1">
    <location>
        <begin position="270"/>
        <end position="323"/>
    </location>
</feature>
<feature type="compositionally biased region" description="Polar residues" evidence="1">
    <location>
        <begin position="285"/>
        <end position="299"/>
    </location>
</feature>
<feature type="compositionally biased region" description="Pro residues" evidence="1">
    <location>
        <begin position="103"/>
        <end position="123"/>
    </location>
</feature>